<sequence>MPGPAFHPFYGMTADSFNCYNKYSDTDIFIVKLSKIHPGEIFALDFESVMYYFSK</sequence>
<name>N9ZGH0_9FIRM</name>
<comment type="caution">
    <text evidence="1">The sequence shown here is derived from an EMBL/GenBank/DDBJ whole genome shotgun (WGS) entry which is preliminary data.</text>
</comment>
<dbReference type="AlphaFoldDB" id="N9ZGH0"/>
<dbReference type="HOGENOM" id="CLU_3023905_0_0_9"/>
<protein>
    <submittedName>
        <fullName evidence="1">Uncharacterized protein</fullName>
    </submittedName>
</protein>
<dbReference type="Proteomes" id="UP000013041">
    <property type="component" value="Unassembled WGS sequence"/>
</dbReference>
<organism evidence="1 2">
    <name type="scientific">Enterocloster bolteae 90B8</name>
    <dbReference type="NCBI Taxonomy" id="997897"/>
    <lineage>
        <taxon>Bacteria</taxon>
        <taxon>Bacillati</taxon>
        <taxon>Bacillota</taxon>
        <taxon>Clostridia</taxon>
        <taxon>Lachnospirales</taxon>
        <taxon>Lachnospiraceae</taxon>
        <taxon>Enterocloster</taxon>
    </lineage>
</organism>
<reference evidence="1 2" key="1">
    <citation type="submission" date="2013-01" db="EMBL/GenBank/DDBJ databases">
        <title>The Genome Sequence of Clostridium bolteae 90B8.</title>
        <authorList>
            <consortium name="The Broad Institute Genome Sequencing Platform"/>
            <person name="Earl A."/>
            <person name="Ward D."/>
            <person name="Feldgarden M."/>
            <person name="Gevers D."/>
            <person name="Courvalin P."/>
            <person name="Lambert T."/>
            <person name="Walker B."/>
            <person name="Young S.K."/>
            <person name="Zeng Q."/>
            <person name="Gargeya S."/>
            <person name="Fitzgerald M."/>
            <person name="Haas B."/>
            <person name="Abouelleil A."/>
            <person name="Alvarado L."/>
            <person name="Arachchi H.M."/>
            <person name="Berlin A.M."/>
            <person name="Chapman S.B."/>
            <person name="Dewar J."/>
            <person name="Goldberg J."/>
            <person name="Griggs A."/>
            <person name="Gujja S."/>
            <person name="Hansen M."/>
            <person name="Howarth C."/>
            <person name="Imamovic A."/>
            <person name="Larimer J."/>
            <person name="McCowan C."/>
            <person name="Murphy C."/>
            <person name="Neiman D."/>
            <person name="Pearson M."/>
            <person name="Priest M."/>
            <person name="Roberts A."/>
            <person name="Saif S."/>
            <person name="Shea T."/>
            <person name="Sisk P."/>
            <person name="Sykes S."/>
            <person name="Wortman J."/>
            <person name="Nusbaum C."/>
            <person name="Birren B."/>
        </authorList>
    </citation>
    <scope>NUCLEOTIDE SEQUENCE [LARGE SCALE GENOMIC DNA]</scope>
    <source>
        <strain evidence="1 2">90B8</strain>
    </source>
</reference>
<dbReference type="PATRIC" id="fig|997897.5.peg.2268"/>
<evidence type="ECO:0000313" key="1">
    <source>
        <dbReference type="EMBL" id="ENZ38961.1"/>
    </source>
</evidence>
<gene>
    <name evidence="1" type="ORF">HMPREF1097_02133</name>
</gene>
<evidence type="ECO:0000313" key="2">
    <source>
        <dbReference type="Proteomes" id="UP000013041"/>
    </source>
</evidence>
<accession>N9ZGH0</accession>
<proteinExistence type="predicted"/>
<dbReference type="EMBL" id="AGYG01000016">
    <property type="protein sequence ID" value="ENZ38961.1"/>
    <property type="molecule type" value="Genomic_DNA"/>
</dbReference>